<dbReference type="GO" id="GO:0003677">
    <property type="term" value="F:DNA binding"/>
    <property type="evidence" value="ECO:0007669"/>
    <property type="project" value="UniProtKB-KW"/>
</dbReference>
<feature type="domain" description="Type I restriction modification DNA specificity" evidence="4">
    <location>
        <begin position="6"/>
        <end position="190"/>
    </location>
</feature>
<dbReference type="InterPro" id="IPR051212">
    <property type="entry name" value="Type-I_RE_S_subunit"/>
</dbReference>
<evidence type="ECO:0000313" key="5">
    <source>
        <dbReference type="EMBL" id="PZX09939.1"/>
    </source>
</evidence>
<feature type="domain" description="Type I restriction modification DNA specificity" evidence="4">
    <location>
        <begin position="236"/>
        <end position="407"/>
    </location>
</feature>
<dbReference type="CDD" id="cd17252">
    <property type="entry name" value="RMtype1_S_EcoKI-TRD1-CR1_like"/>
    <property type="match status" value="1"/>
</dbReference>
<evidence type="ECO:0000313" key="6">
    <source>
        <dbReference type="Proteomes" id="UP000249239"/>
    </source>
</evidence>
<dbReference type="EMBL" id="QKZK01000065">
    <property type="protein sequence ID" value="PZX09939.1"/>
    <property type="molecule type" value="Genomic_DNA"/>
</dbReference>
<gene>
    <name evidence="5" type="ORF">LX69_03486</name>
</gene>
<dbReference type="Pfam" id="PF01420">
    <property type="entry name" value="Methylase_S"/>
    <property type="match status" value="2"/>
</dbReference>
<comment type="similarity">
    <text evidence="1">Belongs to the type-I restriction system S methylase family.</text>
</comment>
<dbReference type="CDD" id="cd17248">
    <property type="entry name" value="RMtype1_S_AmiI-TRD2-CR2_like"/>
    <property type="match status" value="1"/>
</dbReference>
<evidence type="ECO:0000256" key="2">
    <source>
        <dbReference type="ARBA" id="ARBA00022747"/>
    </source>
</evidence>
<dbReference type="SUPFAM" id="SSF116734">
    <property type="entry name" value="DNA methylase specificity domain"/>
    <property type="match status" value="2"/>
</dbReference>
<comment type="caution">
    <text evidence="5">The sequence shown here is derived from an EMBL/GenBank/DDBJ whole genome shotgun (WGS) entry which is preliminary data.</text>
</comment>
<keyword evidence="3" id="KW-0238">DNA-binding</keyword>
<dbReference type="PANTHER" id="PTHR43140">
    <property type="entry name" value="TYPE-1 RESTRICTION ENZYME ECOKI SPECIFICITY PROTEIN"/>
    <property type="match status" value="1"/>
</dbReference>
<dbReference type="InterPro" id="IPR000055">
    <property type="entry name" value="Restrct_endonuc_typeI_TRD"/>
</dbReference>
<evidence type="ECO:0000256" key="3">
    <source>
        <dbReference type="ARBA" id="ARBA00023125"/>
    </source>
</evidence>
<evidence type="ECO:0000259" key="4">
    <source>
        <dbReference type="Pfam" id="PF01420"/>
    </source>
</evidence>
<keyword evidence="6" id="KW-1185">Reference proteome</keyword>
<name>A0A2W7PKX0_9BACT</name>
<sequence length="434" mass="48618">MSGKVPEGWKIIKVKDIAEIIRGVSFGKDDASVVKGDNSIAILRGGNIQDGKIIDNEDLVYVDAKFVSAKQIIRNGDVIIVGSTGSKKLIGKAAHALFDYSDVSFGAFLTMLRPIGVVNPRFFNYYFQTEYYREEIRKLAGGININNIKNQHLEGLVFPLPPLAEQHRLVTKLDALFGSLEQLKSRLNTIPQLLKTFRQAVLTQAVTGKLTREWRGYESNSLPYSITIGNEFKEAPKGWEWRKLVNISQLESGHTPRKSVAEYWDNGDVKWICLQDIRALDGKVAFDTKYKTTQLGIKNSSARVLPKGTVCFSRDISVGFVTIMGCEMATTQHFANFICHGCLNNYFLMYAFMASRDYLINSGVGTTVKTLYMPTINDFYILLPPLPEQQEIVRRVEGLLSKADAIEARYRALKGQVDALPQAVLGKAFRGELR</sequence>
<dbReference type="Gene3D" id="3.90.220.20">
    <property type="entry name" value="DNA methylase specificity domains"/>
    <property type="match status" value="2"/>
</dbReference>
<dbReference type="RefSeq" id="WP_111447247.1">
    <property type="nucleotide sequence ID" value="NZ_QKZK01000065.1"/>
</dbReference>
<dbReference type="PANTHER" id="PTHR43140:SF1">
    <property type="entry name" value="TYPE I RESTRICTION ENZYME ECOKI SPECIFICITY SUBUNIT"/>
    <property type="match status" value="1"/>
</dbReference>
<reference evidence="5 6" key="1">
    <citation type="submission" date="2018-06" db="EMBL/GenBank/DDBJ databases">
        <title>Genomic Encyclopedia of Archaeal and Bacterial Type Strains, Phase II (KMG-II): from individual species to whole genera.</title>
        <authorList>
            <person name="Goeker M."/>
        </authorList>
    </citation>
    <scope>NUCLEOTIDE SEQUENCE [LARGE SCALE GENOMIC DNA]</scope>
    <source>
        <strain evidence="5 6">DSM 6779</strain>
    </source>
</reference>
<dbReference type="InterPro" id="IPR044946">
    <property type="entry name" value="Restrct_endonuc_typeI_TRD_sf"/>
</dbReference>
<evidence type="ECO:0000256" key="1">
    <source>
        <dbReference type="ARBA" id="ARBA00010923"/>
    </source>
</evidence>
<proteinExistence type="inferred from homology"/>
<dbReference type="AlphaFoldDB" id="A0A2W7PKX0"/>
<organism evidence="5 6">
    <name type="scientific">Breznakibacter xylanolyticus</name>
    <dbReference type="NCBI Taxonomy" id="990"/>
    <lineage>
        <taxon>Bacteria</taxon>
        <taxon>Pseudomonadati</taxon>
        <taxon>Bacteroidota</taxon>
        <taxon>Bacteroidia</taxon>
        <taxon>Marinilabiliales</taxon>
        <taxon>Marinilabiliaceae</taxon>
        <taxon>Breznakibacter</taxon>
    </lineage>
</organism>
<protein>
    <submittedName>
        <fullName evidence="5">Type I restriction enzyme S subunit</fullName>
    </submittedName>
</protein>
<accession>A0A2W7PKX0</accession>
<dbReference type="Proteomes" id="UP000249239">
    <property type="component" value="Unassembled WGS sequence"/>
</dbReference>
<dbReference type="OrthoDB" id="825893at2"/>
<dbReference type="GO" id="GO:0009307">
    <property type="term" value="P:DNA restriction-modification system"/>
    <property type="evidence" value="ECO:0007669"/>
    <property type="project" value="UniProtKB-KW"/>
</dbReference>
<keyword evidence="2" id="KW-0680">Restriction system</keyword>